<evidence type="ECO:0000313" key="2">
    <source>
        <dbReference type="EMBL" id="AZZ40030.1"/>
    </source>
</evidence>
<dbReference type="EMBL" id="CP025570">
    <property type="protein sequence ID" value="AZZ40030.1"/>
    <property type="molecule type" value="Genomic_DNA"/>
</dbReference>
<dbReference type="KEGG" id="aji:C0Z10_10040"/>
<dbReference type="Proteomes" id="UP000285875">
    <property type="component" value="Chromosome"/>
</dbReference>
<evidence type="ECO:0000313" key="3">
    <source>
        <dbReference type="Proteomes" id="UP000285875"/>
    </source>
</evidence>
<reference evidence="3" key="1">
    <citation type="submission" date="2017-12" db="EMBL/GenBank/DDBJ databases">
        <title>Whole genome sequencing of Acidipropionibacterium jensenii strains JS279 and JS280.</title>
        <authorList>
            <person name="Deptula P."/>
            <person name="Laine P."/>
            <person name="Smolander O.-P."/>
            <person name="Paulin L."/>
            <person name="Auvinen P."/>
            <person name="Varmanen P."/>
        </authorList>
    </citation>
    <scope>NUCLEOTIDE SEQUENCE [LARGE SCALE GENOMIC DNA]</scope>
    <source>
        <strain evidence="3">JS280</strain>
    </source>
</reference>
<feature type="compositionally biased region" description="Low complexity" evidence="1">
    <location>
        <begin position="8"/>
        <end position="21"/>
    </location>
</feature>
<dbReference type="RefSeq" id="WP_097799278.1">
    <property type="nucleotide sequence ID" value="NZ_CP025570.1"/>
</dbReference>
<organism evidence="2 3">
    <name type="scientific">Acidipropionibacterium jensenii</name>
    <dbReference type="NCBI Taxonomy" id="1749"/>
    <lineage>
        <taxon>Bacteria</taxon>
        <taxon>Bacillati</taxon>
        <taxon>Actinomycetota</taxon>
        <taxon>Actinomycetes</taxon>
        <taxon>Propionibacteriales</taxon>
        <taxon>Propionibacteriaceae</taxon>
        <taxon>Acidipropionibacterium</taxon>
    </lineage>
</organism>
<accession>A0A3Q9UEH4</accession>
<protein>
    <submittedName>
        <fullName evidence="2">Uncharacterized protein</fullName>
    </submittedName>
</protein>
<sequence length="62" mass="6477">MTEKKAIGSGVPSRGPVGSVRTGARQGLQELFPEIDRSVDACIADRAQAAARPVSLPTGRDE</sequence>
<evidence type="ECO:0000256" key="1">
    <source>
        <dbReference type="SAM" id="MobiDB-lite"/>
    </source>
</evidence>
<gene>
    <name evidence="2" type="ORF">C0Z10_10040</name>
</gene>
<name>A0A3Q9UEH4_9ACTN</name>
<proteinExistence type="predicted"/>
<feature type="region of interest" description="Disordered" evidence="1">
    <location>
        <begin position="1"/>
        <end position="21"/>
    </location>
</feature>
<dbReference type="AlphaFoldDB" id="A0A3Q9UEH4"/>